<protein>
    <submittedName>
        <fullName evidence="4">NAD(P)-dependent dehydrogenase, short-chain alcohol dehydrogenase family</fullName>
    </submittedName>
</protein>
<evidence type="ECO:0000256" key="2">
    <source>
        <dbReference type="ARBA" id="ARBA00023002"/>
    </source>
</evidence>
<dbReference type="GO" id="GO:0016491">
    <property type="term" value="F:oxidoreductase activity"/>
    <property type="evidence" value="ECO:0007669"/>
    <property type="project" value="UniProtKB-KW"/>
</dbReference>
<dbReference type="OrthoDB" id="9794138at2"/>
<dbReference type="Pfam" id="PF00106">
    <property type="entry name" value="adh_short"/>
    <property type="match status" value="1"/>
</dbReference>
<gene>
    <name evidence="4" type="ORF">SAMN04488120_1039</name>
</gene>
<evidence type="ECO:0000256" key="1">
    <source>
        <dbReference type="ARBA" id="ARBA00006484"/>
    </source>
</evidence>
<reference evidence="4 5" key="1">
    <citation type="submission" date="2016-10" db="EMBL/GenBank/DDBJ databases">
        <authorList>
            <person name="de Groot N.N."/>
        </authorList>
    </citation>
    <scope>NUCLEOTIDE SEQUENCE [LARGE SCALE GENOMIC DNA]</scope>
    <source>
        <strain evidence="4 5">DSM 23609</strain>
    </source>
</reference>
<dbReference type="PRINTS" id="PR00081">
    <property type="entry name" value="GDHRDH"/>
</dbReference>
<dbReference type="PANTHER" id="PTHR43658">
    <property type="entry name" value="SHORT-CHAIN DEHYDROGENASE/REDUCTASE"/>
    <property type="match status" value="1"/>
</dbReference>
<dbReference type="InterPro" id="IPR036291">
    <property type="entry name" value="NAD(P)-bd_dom_sf"/>
</dbReference>
<dbReference type="AlphaFoldDB" id="A0A1I2I4B3"/>
<keyword evidence="5" id="KW-1185">Reference proteome</keyword>
<evidence type="ECO:0000313" key="4">
    <source>
        <dbReference type="EMBL" id="SFF37014.1"/>
    </source>
</evidence>
<dbReference type="Proteomes" id="UP000199771">
    <property type="component" value="Unassembled WGS sequence"/>
</dbReference>
<name>A0A1I2I4B3_9GAMM</name>
<keyword evidence="2" id="KW-0560">Oxidoreductase</keyword>
<dbReference type="Gene3D" id="3.40.50.720">
    <property type="entry name" value="NAD(P)-binding Rossmann-like Domain"/>
    <property type="match status" value="1"/>
</dbReference>
<dbReference type="InterPro" id="IPR020904">
    <property type="entry name" value="Sc_DH/Rdtase_CS"/>
</dbReference>
<dbReference type="PRINTS" id="PR00080">
    <property type="entry name" value="SDRFAMILY"/>
</dbReference>
<accession>A0A1I2I4B3</accession>
<dbReference type="PANTHER" id="PTHR43658:SF8">
    <property type="entry name" value="17-BETA-HYDROXYSTEROID DEHYDROGENASE 14-RELATED"/>
    <property type="match status" value="1"/>
</dbReference>
<dbReference type="InterPro" id="IPR002347">
    <property type="entry name" value="SDR_fam"/>
</dbReference>
<dbReference type="RefSeq" id="WP_091531965.1">
    <property type="nucleotide sequence ID" value="NZ_FOOC01000003.1"/>
</dbReference>
<comment type="similarity">
    <text evidence="1 3">Belongs to the short-chain dehydrogenases/reductases (SDR) family.</text>
</comment>
<dbReference type="PROSITE" id="PS00061">
    <property type="entry name" value="ADH_SHORT"/>
    <property type="match status" value="1"/>
</dbReference>
<dbReference type="STRING" id="1076937.SAMN04488120_1039"/>
<evidence type="ECO:0000256" key="3">
    <source>
        <dbReference type="RuleBase" id="RU000363"/>
    </source>
</evidence>
<organism evidence="4 5">
    <name type="scientific">Fontimonas thermophila</name>
    <dbReference type="NCBI Taxonomy" id="1076937"/>
    <lineage>
        <taxon>Bacteria</taxon>
        <taxon>Pseudomonadati</taxon>
        <taxon>Pseudomonadota</taxon>
        <taxon>Gammaproteobacteria</taxon>
        <taxon>Nevskiales</taxon>
        <taxon>Nevskiaceae</taxon>
        <taxon>Fontimonas</taxon>
    </lineage>
</organism>
<dbReference type="EMBL" id="FOOC01000003">
    <property type="protein sequence ID" value="SFF37014.1"/>
    <property type="molecule type" value="Genomic_DNA"/>
</dbReference>
<dbReference type="SUPFAM" id="SSF51735">
    <property type="entry name" value="NAD(P)-binding Rossmann-fold domains"/>
    <property type="match status" value="1"/>
</dbReference>
<dbReference type="FunFam" id="3.40.50.720:FF:000215">
    <property type="entry name" value="3-hydroxyacyl-CoA dehydrogenase type-2"/>
    <property type="match status" value="1"/>
</dbReference>
<evidence type="ECO:0000313" key="5">
    <source>
        <dbReference type="Proteomes" id="UP000199771"/>
    </source>
</evidence>
<sequence length="253" mass="26126">MELNGVGAIVTGGASGLGAATAELLAAHGARVTLFDMNEELGRAQAAKIGGRFAKVNVTDEAGVAQAVAEAQAAHGVARVLVNCAGIAIGMKTVGRESAPHPLDAFRKVVEVNLIGTFNCIAQMAARLSQAPPLGEERGVIINTASVAAFDGQIGQAAYSASKGGVVGMTLPIARDLAPLGIRVVTIAPGIFWTPMMATLPKEVQESLAKQVPFPSRLGKPQEYAQMVLSIVANPMLNGETIRLDGALRMPPR</sequence>
<proteinExistence type="inferred from homology"/>